<evidence type="ECO:0000256" key="6">
    <source>
        <dbReference type="SAM" id="MobiDB-lite"/>
    </source>
</evidence>
<dbReference type="PANTHER" id="PTHR23074:SF86">
    <property type="entry name" value="SPASTIN"/>
    <property type="match status" value="1"/>
</dbReference>
<feature type="domain" description="ATPase AAA-type core" evidence="7">
    <location>
        <begin position="210"/>
        <end position="310"/>
    </location>
</feature>
<dbReference type="GO" id="GO:0008568">
    <property type="term" value="F:microtubule severing ATPase activity"/>
    <property type="evidence" value="ECO:0007669"/>
    <property type="project" value="UniProtKB-EC"/>
</dbReference>
<dbReference type="InterPro" id="IPR050304">
    <property type="entry name" value="MT-severing_AAA_ATPase"/>
</dbReference>
<sequence>MSADLHVNEGNKWLSEALNLETSRRGSISVVLSYYRLGIRELESALALGTKDPRALRWLSQAYDRVDYLGKCQEEQKTRSIYPSTNAVPSAPPMESGLSRRKLYDQELKNRNLGNYKSPQRPSSSLSSHSTSFSSSSSSQKPPSELETFILSTKTKPQKSDSGFSSIAGLKSIKTTLQEIVILPSLRPDLFKGLRSPPRGILLFGPPGNMTLFSITASSLTSKYVGEGEKLMKVLFELALQNSPSLIFIDEVDSILCRRKEGEHEASRRLKNEFFSSFDSIVGNDKKRVLLIAATNRPQEIDDAALRSCINEPFIKK</sequence>
<evidence type="ECO:0000256" key="4">
    <source>
        <dbReference type="ARBA" id="ARBA00023235"/>
    </source>
</evidence>
<dbReference type="AlphaFoldDB" id="A0A7R8D827"/>
<dbReference type="EC" id="5.6.1.1" evidence="8"/>
<dbReference type="InterPro" id="IPR003960">
    <property type="entry name" value="ATPase_AAA_CS"/>
</dbReference>
<keyword evidence="4 8" id="KW-0413">Isomerase</keyword>
<keyword evidence="3 5" id="KW-0067">ATP-binding</keyword>
<evidence type="ECO:0000256" key="2">
    <source>
        <dbReference type="ARBA" id="ARBA00022741"/>
    </source>
</evidence>
<dbReference type="SUPFAM" id="SSF52540">
    <property type="entry name" value="P-loop containing nucleoside triphosphate hydrolases"/>
    <property type="match status" value="1"/>
</dbReference>
<dbReference type="InterPro" id="IPR003959">
    <property type="entry name" value="ATPase_AAA_core"/>
</dbReference>
<dbReference type="PANTHER" id="PTHR23074">
    <property type="entry name" value="AAA DOMAIN-CONTAINING"/>
    <property type="match status" value="1"/>
</dbReference>
<keyword evidence="9" id="KW-1185">Reference proteome</keyword>
<evidence type="ECO:0000313" key="9">
    <source>
        <dbReference type="Proteomes" id="UP000675881"/>
    </source>
</evidence>
<proteinExistence type="inferred from homology"/>
<evidence type="ECO:0000256" key="3">
    <source>
        <dbReference type="ARBA" id="ARBA00022840"/>
    </source>
</evidence>
<dbReference type="InterPro" id="IPR027417">
    <property type="entry name" value="P-loop_NTPase"/>
</dbReference>
<organism evidence="8 9">
    <name type="scientific">Lepeophtheirus salmonis</name>
    <name type="common">Salmon louse</name>
    <name type="synonym">Caligus salmonis</name>
    <dbReference type="NCBI Taxonomy" id="72036"/>
    <lineage>
        <taxon>Eukaryota</taxon>
        <taxon>Metazoa</taxon>
        <taxon>Ecdysozoa</taxon>
        <taxon>Arthropoda</taxon>
        <taxon>Crustacea</taxon>
        <taxon>Multicrustacea</taxon>
        <taxon>Hexanauplia</taxon>
        <taxon>Copepoda</taxon>
        <taxon>Siphonostomatoida</taxon>
        <taxon>Caligidae</taxon>
        <taxon>Lepeophtheirus</taxon>
    </lineage>
</organism>
<evidence type="ECO:0000259" key="7">
    <source>
        <dbReference type="Pfam" id="PF00004"/>
    </source>
</evidence>
<comment type="similarity">
    <text evidence="5">Belongs to the AAA ATPase family.</text>
</comment>
<dbReference type="Pfam" id="PF00004">
    <property type="entry name" value="AAA"/>
    <property type="match status" value="1"/>
</dbReference>
<feature type="region of interest" description="Disordered" evidence="6">
    <location>
        <begin position="112"/>
        <end position="146"/>
    </location>
</feature>
<protein>
    <submittedName>
        <fullName evidence="8">SPAST</fullName>
        <ecNumber evidence="8">5.6.1.1</ecNumber>
    </submittedName>
</protein>
<dbReference type="Proteomes" id="UP000675881">
    <property type="component" value="Chromosome 7"/>
</dbReference>
<gene>
    <name evidence="8" type="ORF">LSAA_12977</name>
</gene>
<dbReference type="GO" id="GO:0005874">
    <property type="term" value="C:microtubule"/>
    <property type="evidence" value="ECO:0007669"/>
    <property type="project" value="UniProtKB-KW"/>
</dbReference>
<dbReference type="EMBL" id="HG994586">
    <property type="protein sequence ID" value="CAF3005143.1"/>
    <property type="molecule type" value="Genomic_DNA"/>
</dbReference>
<evidence type="ECO:0000256" key="5">
    <source>
        <dbReference type="RuleBase" id="RU003651"/>
    </source>
</evidence>
<accession>A0A7R8D827</accession>
<dbReference type="Gene3D" id="3.40.50.300">
    <property type="entry name" value="P-loop containing nucleotide triphosphate hydrolases"/>
    <property type="match status" value="1"/>
</dbReference>
<name>A0A7R8D827_LEPSM</name>
<dbReference type="OrthoDB" id="10251136at2759"/>
<dbReference type="GO" id="GO:0005524">
    <property type="term" value="F:ATP binding"/>
    <property type="evidence" value="ECO:0007669"/>
    <property type="project" value="UniProtKB-KW"/>
</dbReference>
<reference evidence="8" key="1">
    <citation type="submission" date="2021-02" db="EMBL/GenBank/DDBJ databases">
        <authorList>
            <person name="Bekaert M."/>
        </authorList>
    </citation>
    <scope>NUCLEOTIDE SEQUENCE</scope>
    <source>
        <strain evidence="8">IoA-00</strain>
    </source>
</reference>
<keyword evidence="1" id="KW-0493">Microtubule</keyword>
<keyword evidence="2 5" id="KW-0547">Nucleotide-binding</keyword>
<evidence type="ECO:0000313" key="8">
    <source>
        <dbReference type="EMBL" id="CAF3005143.1"/>
    </source>
</evidence>
<evidence type="ECO:0000256" key="1">
    <source>
        <dbReference type="ARBA" id="ARBA00022701"/>
    </source>
</evidence>
<feature type="compositionally biased region" description="Low complexity" evidence="6">
    <location>
        <begin position="118"/>
        <end position="143"/>
    </location>
</feature>
<dbReference type="GO" id="GO:0016887">
    <property type="term" value="F:ATP hydrolysis activity"/>
    <property type="evidence" value="ECO:0007669"/>
    <property type="project" value="InterPro"/>
</dbReference>
<dbReference type="PROSITE" id="PS00674">
    <property type="entry name" value="AAA"/>
    <property type="match status" value="1"/>
</dbReference>